<protein>
    <submittedName>
        <fullName evidence="1">CCCH zinc finger domain-containing protein</fullName>
    </submittedName>
</protein>
<evidence type="ECO:0000313" key="1">
    <source>
        <dbReference type="EMBL" id="KAH7662118.1"/>
    </source>
</evidence>
<organism evidence="1 2">
    <name type="scientific">Dioscorea alata</name>
    <name type="common">Purple yam</name>
    <dbReference type="NCBI Taxonomy" id="55571"/>
    <lineage>
        <taxon>Eukaryota</taxon>
        <taxon>Viridiplantae</taxon>
        <taxon>Streptophyta</taxon>
        <taxon>Embryophyta</taxon>
        <taxon>Tracheophyta</taxon>
        <taxon>Spermatophyta</taxon>
        <taxon>Magnoliopsida</taxon>
        <taxon>Liliopsida</taxon>
        <taxon>Dioscoreales</taxon>
        <taxon>Dioscoreaceae</taxon>
        <taxon>Dioscorea</taxon>
    </lineage>
</organism>
<accession>A0ACB7UNY5</accession>
<evidence type="ECO:0000313" key="2">
    <source>
        <dbReference type="Proteomes" id="UP000827976"/>
    </source>
</evidence>
<name>A0ACB7UNY5_DIOAL</name>
<proteinExistence type="predicted"/>
<gene>
    <name evidence="1" type="ORF">IHE45_15G110300</name>
</gene>
<sequence length="1158" mass="130210">MAEYHVDAEKQESLLPLTEDAFHPENDPQMDFSSYYTPTKFSKMKAVNEDDPKSLKRASISENIALEEETHTNRKTDKWSSPDGQFTELAGSISPDLHAQRNRSTSVSPKRCRSISNRSLSRSPSRVSTFGSKRWENRGRTREGLIAHDRDLPDSKGGSKRANWDGMTAVQTTRRSGITNKEIKGFVPAFDQSDDLGRSISPGLESWRRHVYNINPKHGCSRSERNFISNKDGAKMSNWETASGDQTTNEDGYSRRHGGVWGAALARFEELDRSISVDHQRWRRRSHSISPKHSWRTRKRSRSPSPLLGLKSGMENWNTRGRTSTGGSATAYRDFATEKFGKGSHFRELGEDDARRHSDNASREFEEGRFERGRYLRYHSRENFDDLLEQKDFSRDRLLQREPSHHDGNWEKHEHHQNNRSTDHHYISTKERHLRVSTCNYDHHDVNSHSQWSMRDGARERNYDRRDADSPFRQRLKSRRVSDTPCKYFAVGQCRRGEDCKFSHQPLHGHPKGRQQDGKQDYNMRTETATSLSGSERGNRVSTMDVHISSHGMRNGYDSRLSNSSSMDDELLRKSKDAQSKASQSPEQDITQDASDRYDSAITEDMKSKSTHMKQIISNKEQTSSEGGYVVCDTARSKTETDFATLPFAAVSFSEKCLSRSRSEQQLDPELHSFASNAQDMKGGILSPSGRTVQETVCSIAPNGDFQLGIGQILSPTNQQMHFASQVGHTEQIQQSPVALSQDVVPKGQCDQQMDSAAQVGYSELIQQSPVSHENGLSQHIVPKGQCNQQMHFAAQVGHSEQMQQSPVSDKNGLSQSITNPVVPKGQSNQIFSQDHLNIQPILISDDESDQQAGDSNEITSQVTSGTSASQVVVITDEVAHVTNLLLSPSQVCQQPSQPHAVLTPIGSAGSTLSQIASKPSMVKLPSPPLVSSLDGSQGFVAPHHNQTPASNSYEDAHLDDNENRQNKILELHHNQTQVSDNCYKGAHSDENENRPNGKLELKQLVHVEEVTVSIKSSHSDENENGQNGKSELKQVEEVTESIKSQNEKVHVPPMEEVDHDAQIDDENKNIKEINGMKMFKFALVEFVKDQLKPTWKEGHLSREAHKAIVKKVVDKVTDSVKGPNFPQTQHKINQYMEHSKSKLTKLVQAYVARSIKS</sequence>
<comment type="caution">
    <text evidence="1">The sequence shown here is derived from an EMBL/GenBank/DDBJ whole genome shotgun (WGS) entry which is preliminary data.</text>
</comment>
<dbReference type="EMBL" id="CM037025">
    <property type="protein sequence ID" value="KAH7662118.1"/>
    <property type="molecule type" value="Genomic_DNA"/>
</dbReference>
<dbReference type="Proteomes" id="UP000827976">
    <property type="component" value="Chromosome 15"/>
</dbReference>
<keyword evidence="2" id="KW-1185">Reference proteome</keyword>
<reference evidence="2" key="1">
    <citation type="journal article" date="2022" name="Nat. Commun.">
        <title>Chromosome evolution and the genetic basis of agronomically important traits in greater yam.</title>
        <authorList>
            <person name="Bredeson J.V."/>
            <person name="Lyons J.B."/>
            <person name="Oniyinde I.O."/>
            <person name="Okereke N.R."/>
            <person name="Kolade O."/>
            <person name="Nnabue I."/>
            <person name="Nwadili C.O."/>
            <person name="Hribova E."/>
            <person name="Parker M."/>
            <person name="Nwogha J."/>
            <person name="Shu S."/>
            <person name="Carlson J."/>
            <person name="Kariba R."/>
            <person name="Muthemba S."/>
            <person name="Knop K."/>
            <person name="Barton G.J."/>
            <person name="Sherwood A.V."/>
            <person name="Lopez-Montes A."/>
            <person name="Asiedu R."/>
            <person name="Jamnadass R."/>
            <person name="Muchugi A."/>
            <person name="Goodstein D."/>
            <person name="Egesi C.N."/>
            <person name="Featherston J."/>
            <person name="Asfaw A."/>
            <person name="Simpson G.G."/>
            <person name="Dolezel J."/>
            <person name="Hendre P.S."/>
            <person name="Van Deynze A."/>
            <person name="Kumar P.L."/>
            <person name="Obidiegwu J.E."/>
            <person name="Bhattacharjee R."/>
            <person name="Rokhsar D.S."/>
        </authorList>
    </citation>
    <scope>NUCLEOTIDE SEQUENCE [LARGE SCALE GENOMIC DNA]</scope>
    <source>
        <strain evidence="2">cv. TDa95/00328</strain>
    </source>
</reference>